<protein>
    <submittedName>
        <fullName evidence="7">Sodium:proton antiporter</fullName>
    </submittedName>
</protein>
<organism evidence="7">
    <name type="scientific">Thermodesulfatator atlanticus</name>
    <dbReference type="NCBI Taxonomy" id="501497"/>
    <lineage>
        <taxon>Bacteria</taxon>
        <taxon>Pseudomonadati</taxon>
        <taxon>Thermodesulfobacteriota</taxon>
        <taxon>Thermodesulfobacteria</taxon>
        <taxon>Thermodesulfobacteriales</taxon>
        <taxon>Thermodesulfatatoraceae</taxon>
        <taxon>Thermodesulfatator</taxon>
    </lineage>
</organism>
<evidence type="ECO:0000256" key="1">
    <source>
        <dbReference type="ARBA" id="ARBA00004141"/>
    </source>
</evidence>
<feature type="transmembrane region" description="Helical" evidence="5">
    <location>
        <begin position="6"/>
        <end position="22"/>
    </location>
</feature>
<proteinExistence type="predicted"/>
<dbReference type="InterPro" id="IPR006153">
    <property type="entry name" value="Cation/H_exchanger_TM"/>
</dbReference>
<dbReference type="AlphaFoldDB" id="A0A7V5P0A8"/>
<dbReference type="GO" id="GO:1902600">
    <property type="term" value="P:proton transmembrane transport"/>
    <property type="evidence" value="ECO:0007669"/>
    <property type="project" value="InterPro"/>
</dbReference>
<name>A0A7V5P0A8_9BACT</name>
<evidence type="ECO:0000256" key="3">
    <source>
        <dbReference type="ARBA" id="ARBA00022989"/>
    </source>
</evidence>
<accession>A0A7V5P0A8</accession>
<evidence type="ECO:0000256" key="5">
    <source>
        <dbReference type="SAM" id="Phobius"/>
    </source>
</evidence>
<feature type="transmembrane region" description="Helical" evidence="5">
    <location>
        <begin position="72"/>
        <end position="89"/>
    </location>
</feature>
<keyword evidence="3 5" id="KW-1133">Transmembrane helix</keyword>
<keyword evidence="2 5" id="KW-0812">Transmembrane</keyword>
<dbReference type="GO" id="GO:0016020">
    <property type="term" value="C:membrane"/>
    <property type="evidence" value="ECO:0007669"/>
    <property type="project" value="UniProtKB-SubCell"/>
</dbReference>
<evidence type="ECO:0000259" key="6">
    <source>
        <dbReference type="Pfam" id="PF00999"/>
    </source>
</evidence>
<reference evidence="7" key="1">
    <citation type="journal article" date="2020" name="mSystems">
        <title>Genome- and Community-Level Interaction Insights into Carbon Utilization and Element Cycling Functions of Hydrothermarchaeota in Hydrothermal Sediment.</title>
        <authorList>
            <person name="Zhou Z."/>
            <person name="Liu Y."/>
            <person name="Xu W."/>
            <person name="Pan J."/>
            <person name="Luo Z.H."/>
            <person name="Li M."/>
        </authorList>
    </citation>
    <scope>NUCLEOTIDE SEQUENCE [LARGE SCALE GENOMIC DNA]</scope>
    <source>
        <strain evidence="7">HyVt-533</strain>
    </source>
</reference>
<feature type="transmembrane region" description="Helical" evidence="5">
    <location>
        <begin position="29"/>
        <end position="46"/>
    </location>
</feature>
<evidence type="ECO:0000256" key="4">
    <source>
        <dbReference type="ARBA" id="ARBA00023136"/>
    </source>
</evidence>
<gene>
    <name evidence="7" type="ORF">ENJ96_05440</name>
</gene>
<evidence type="ECO:0000313" key="7">
    <source>
        <dbReference type="EMBL" id="HHI97279.1"/>
    </source>
</evidence>
<feature type="domain" description="Cation/H+ exchanger transmembrane" evidence="6">
    <location>
        <begin position="13"/>
        <end position="141"/>
    </location>
</feature>
<feature type="non-terminal residue" evidence="7">
    <location>
        <position position="141"/>
    </location>
</feature>
<sequence>MDLYAWFTFFLTFTVLCGYLNYRFLKLPSAIGLTLVAFVLALLLLVEEKLWPARSILSPLLSFLAHFPFEKALLHWMLGFLLFAGALHVELETLMARLKSILSLATLGVFISTGLTAGLVFLLGKLAGLNIPFIWALLFGA</sequence>
<feature type="transmembrane region" description="Helical" evidence="5">
    <location>
        <begin position="101"/>
        <end position="123"/>
    </location>
</feature>
<dbReference type="EMBL" id="DROK01000155">
    <property type="protein sequence ID" value="HHI97279.1"/>
    <property type="molecule type" value="Genomic_DNA"/>
</dbReference>
<comment type="subcellular location">
    <subcellularLocation>
        <location evidence="1">Membrane</location>
        <topology evidence="1">Multi-pass membrane protein</topology>
    </subcellularLocation>
</comment>
<evidence type="ECO:0000256" key="2">
    <source>
        <dbReference type="ARBA" id="ARBA00022692"/>
    </source>
</evidence>
<dbReference type="Pfam" id="PF00999">
    <property type="entry name" value="Na_H_Exchanger"/>
    <property type="match status" value="1"/>
</dbReference>
<dbReference type="GO" id="GO:0015297">
    <property type="term" value="F:antiporter activity"/>
    <property type="evidence" value="ECO:0007669"/>
    <property type="project" value="InterPro"/>
</dbReference>
<comment type="caution">
    <text evidence="7">The sequence shown here is derived from an EMBL/GenBank/DDBJ whole genome shotgun (WGS) entry which is preliminary data.</text>
</comment>
<dbReference type="Proteomes" id="UP000886101">
    <property type="component" value="Unassembled WGS sequence"/>
</dbReference>
<keyword evidence="4 5" id="KW-0472">Membrane</keyword>